<gene>
    <name evidence="2" type="ORF">D3872_20840</name>
</gene>
<dbReference type="InterPro" id="IPR036866">
    <property type="entry name" value="RibonucZ/Hydroxyglut_hydro"/>
</dbReference>
<dbReference type="Proteomes" id="UP000284006">
    <property type="component" value="Unassembled WGS sequence"/>
</dbReference>
<dbReference type="EMBL" id="QYUP01000152">
    <property type="protein sequence ID" value="RJG11208.1"/>
    <property type="molecule type" value="Genomic_DNA"/>
</dbReference>
<dbReference type="AlphaFoldDB" id="A0A418XFH6"/>
<dbReference type="RefSeq" id="WP_119812613.1">
    <property type="nucleotide sequence ID" value="NZ_QYUP01000152.1"/>
</dbReference>
<organism evidence="2 3">
    <name type="scientific">Massilia cavernae</name>
    <dbReference type="NCBI Taxonomy" id="2320864"/>
    <lineage>
        <taxon>Bacteria</taxon>
        <taxon>Pseudomonadati</taxon>
        <taxon>Pseudomonadota</taxon>
        <taxon>Betaproteobacteria</taxon>
        <taxon>Burkholderiales</taxon>
        <taxon>Oxalobacteraceae</taxon>
        <taxon>Telluria group</taxon>
        <taxon>Massilia</taxon>
    </lineage>
</organism>
<protein>
    <submittedName>
        <fullName evidence="2">Uncharacterized protein</fullName>
    </submittedName>
</protein>
<feature type="chain" id="PRO_5019477140" evidence="1">
    <location>
        <begin position="32"/>
        <end position="144"/>
    </location>
</feature>
<accession>A0A418XFH6</accession>
<comment type="caution">
    <text evidence="2">The sequence shown here is derived from an EMBL/GenBank/DDBJ whole genome shotgun (WGS) entry which is preliminary data.</text>
</comment>
<dbReference type="Gene3D" id="3.60.15.10">
    <property type="entry name" value="Ribonuclease Z/Hydroxyacylglutathione hydrolase-like"/>
    <property type="match status" value="1"/>
</dbReference>
<name>A0A418XFH6_9BURK</name>
<evidence type="ECO:0000256" key="1">
    <source>
        <dbReference type="SAM" id="SignalP"/>
    </source>
</evidence>
<keyword evidence="3" id="KW-1185">Reference proteome</keyword>
<evidence type="ECO:0000313" key="3">
    <source>
        <dbReference type="Proteomes" id="UP000284006"/>
    </source>
</evidence>
<sequence length="144" mass="15805">MKLWKRDLPSLTLRALCAAIALMSTAAPALAANPAVKALRLYVFDCGTVEVTDISYFSPGVDQGKKKTLADSCYLVAHPKGTLMWDAGFPDSLAGNPEGTQVSPRFKRVSQNVFLRSHQARAMLWLRTQAKKTRHAAEKTYAPL</sequence>
<proteinExistence type="predicted"/>
<keyword evidence="1" id="KW-0732">Signal</keyword>
<dbReference type="SUPFAM" id="SSF56281">
    <property type="entry name" value="Metallo-hydrolase/oxidoreductase"/>
    <property type="match status" value="1"/>
</dbReference>
<feature type="signal peptide" evidence="1">
    <location>
        <begin position="1"/>
        <end position="31"/>
    </location>
</feature>
<reference evidence="2 3" key="1">
    <citation type="submission" date="2018-09" db="EMBL/GenBank/DDBJ databases">
        <authorList>
            <person name="Zhu H."/>
        </authorList>
    </citation>
    <scope>NUCLEOTIDE SEQUENCE [LARGE SCALE GENOMIC DNA]</scope>
    <source>
        <strain evidence="2 3">K1S02-61</strain>
    </source>
</reference>
<evidence type="ECO:0000313" key="2">
    <source>
        <dbReference type="EMBL" id="RJG11208.1"/>
    </source>
</evidence>
<dbReference type="OrthoDB" id="333278at2"/>